<feature type="domain" description="HTH myb-type" evidence="3">
    <location>
        <begin position="154"/>
        <end position="182"/>
    </location>
</feature>
<evidence type="ECO:0000313" key="5">
    <source>
        <dbReference type="Proteomes" id="UP000054845"/>
    </source>
</evidence>
<feature type="region of interest" description="Disordered" evidence="1">
    <location>
        <begin position="1"/>
        <end position="133"/>
    </location>
</feature>
<sequence>MKSGPGDVLKQEEEDVMDSSAPEDNCFEQEKLINQSTKSKSKKRARASASPKKMAAPSSEDEEMDEAQCASPLASSRRTAKGTPKRTSSARLSTGQTSPKKKHVPKEEVDEETNGANSPNKKRPQTGQAASVWTAEQRKDMVMSMCDLGYPAMDWAAIGERCGGRTGVQARDYWRKVMKPKLANMLEQS</sequence>
<feature type="domain" description="Myb-like" evidence="2">
    <location>
        <begin position="133"/>
        <end position="178"/>
    </location>
</feature>
<dbReference type="Proteomes" id="UP000054845">
    <property type="component" value="Unassembled WGS sequence"/>
</dbReference>
<dbReference type="InterPro" id="IPR001005">
    <property type="entry name" value="SANT/Myb"/>
</dbReference>
<evidence type="ECO:0000259" key="3">
    <source>
        <dbReference type="PROSITE" id="PS51294"/>
    </source>
</evidence>
<organism evidence="4 5">
    <name type="scientific">Ceraceosorus bombacis</name>
    <dbReference type="NCBI Taxonomy" id="401625"/>
    <lineage>
        <taxon>Eukaryota</taxon>
        <taxon>Fungi</taxon>
        <taxon>Dikarya</taxon>
        <taxon>Basidiomycota</taxon>
        <taxon>Ustilaginomycotina</taxon>
        <taxon>Exobasidiomycetes</taxon>
        <taxon>Ceraceosorales</taxon>
        <taxon>Ceraceosoraceae</taxon>
        <taxon>Ceraceosorus</taxon>
    </lineage>
</organism>
<keyword evidence="5" id="KW-1185">Reference proteome</keyword>
<feature type="compositionally biased region" description="Low complexity" evidence="1">
    <location>
        <begin position="47"/>
        <end position="58"/>
    </location>
</feature>
<accession>A0A0N7L973</accession>
<proteinExistence type="predicted"/>
<feature type="compositionally biased region" description="Polar residues" evidence="1">
    <location>
        <begin position="114"/>
        <end position="131"/>
    </location>
</feature>
<name>A0A0N7L973_9BASI</name>
<dbReference type="PROSITE" id="PS51294">
    <property type="entry name" value="HTH_MYB"/>
    <property type="match status" value="1"/>
</dbReference>
<dbReference type="InterPro" id="IPR009057">
    <property type="entry name" value="Homeodomain-like_sf"/>
</dbReference>
<evidence type="ECO:0000313" key="4">
    <source>
        <dbReference type="EMBL" id="CEH12986.1"/>
    </source>
</evidence>
<dbReference type="InterPro" id="IPR017930">
    <property type="entry name" value="Myb_dom"/>
</dbReference>
<dbReference type="AlphaFoldDB" id="A0A0N7L973"/>
<protein>
    <submittedName>
        <fullName evidence="4">Myb-like domain</fullName>
    </submittedName>
</protein>
<dbReference type="PROSITE" id="PS50090">
    <property type="entry name" value="MYB_LIKE"/>
    <property type="match status" value="1"/>
</dbReference>
<dbReference type="OrthoDB" id="10463582at2759"/>
<evidence type="ECO:0000256" key="1">
    <source>
        <dbReference type="SAM" id="MobiDB-lite"/>
    </source>
</evidence>
<feature type="compositionally biased region" description="Polar residues" evidence="1">
    <location>
        <begin position="85"/>
        <end position="98"/>
    </location>
</feature>
<reference evidence="5" key="1">
    <citation type="submission" date="2014-09" db="EMBL/GenBank/DDBJ databases">
        <authorList>
            <person name="Sharma Rahul"/>
            <person name="Thines Marco"/>
        </authorList>
    </citation>
    <scope>NUCLEOTIDE SEQUENCE [LARGE SCALE GENOMIC DNA]</scope>
</reference>
<evidence type="ECO:0000259" key="2">
    <source>
        <dbReference type="PROSITE" id="PS50090"/>
    </source>
</evidence>
<dbReference type="Gene3D" id="1.10.10.60">
    <property type="entry name" value="Homeodomain-like"/>
    <property type="match status" value="1"/>
</dbReference>
<dbReference type="EMBL" id="CCYA01000192">
    <property type="protein sequence ID" value="CEH12986.1"/>
    <property type="molecule type" value="Genomic_DNA"/>
</dbReference>
<dbReference type="SUPFAM" id="SSF46689">
    <property type="entry name" value="Homeodomain-like"/>
    <property type="match status" value="1"/>
</dbReference>